<evidence type="ECO:0000256" key="1">
    <source>
        <dbReference type="ARBA" id="ARBA00004496"/>
    </source>
</evidence>
<keyword evidence="12" id="KW-1185">Reference proteome</keyword>
<keyword evidence="5" id="KW-0819">tRNA processing</keyword>
<dbReference type="EMBL" id="NGJS01000003">
    <property type="protein sequence ID" value="RST99779.1"/>
    <property type="molecule type" value="Genomic_DNA"/>
</dbReference>
<evidence type="ECO:0000256" key="8">
    <source>
        <dbReference type="ARBA" id="ARBA00022840"/>
    </source>
</evidence>
<evidence type="ECO:0000256" key="4">
    <source>
        <dbReference type="ARBA" id="ARBA00022490"/>
    </source>
</evidence>
<keyword evidence="11" id="KW-0808">Transferase</keyword>
<evidence type="ECO:0000313" key="12">
    <source>
        <dbReference type="Proteomes" id="UP000287857"/>
    </source>
</evidence>
<keyword evidence="7" id="KW-0547">Nucleotide-binding</keyword>
<dbReference type="InterPro" id="IPR003442">
    <property type="entry name" value="T6A_TsaE"/>
</dbReference>
<evidence type="ECO:0000256" key="7">
    <source>
        <dbReference type="ARBA" id="ARBA00022741"/>
    </source>
</evidence>
<evidence type="ECO:0000256" key="6">
    <source>
        <dbReference type="ARBA" id="ARBA00022723"/>
    </source>
</evidence>
<keyword evidence="6" id="KW-0479">Metal-binding</keyword>
<keyword evidence="4" id="KW-0963">Cytoplasm</keyword>
<evidence type="ECO:0000256" key="9">
    <source>
        <dbReference type="ARBA" id="ARBA00022842"/>
    </source>
</evidence>
<proteinExistence type="inferred from homology"/>
<comment type="similarity">
    <text evidence="2">Belongs to the TsaE family.</text>
</comment>
<dbReference type="PANTHER" id="PTHR33540">
    <property type="entry name" value="TRNA THREONYLCARBAMOYLADENOSINE BIOSYNTHESIS PROTEIN TSAE"/>
    <property type="match status" value="1"/>
</dbReference>
<sequence>MKHILLHNEQDTKKLAQDIAASTVPRDVFLLTGDLGAGKTTFTKGFALGLGIQQMIKSPTYTLIREYDTGRIPLYHMDVYRLTEGAEDLGLEDYFDGDGVCIIEWGKMIKQNIDVPYLEFFLDKIDETTRSFSIAVDSPDSQNKLDSLVKYLTDKGWLFDGL</sequence>
<comment type="caution">
    <text evidence="11">The sequence shown here is derived from an EMBL/GenBank/DDBJ whole genome shotgun (WGS) entry which is preliminary data.</text>
</comment>
<dbReference type="GO" id="GO:0002949">
    <property type="term" value="P:tRNA threonylcarbamoyladenosine modification"/>
    <property type="evidence" value="ECO:0007669"/>
    <property type="project" value="InterPro"/>
</dbReference>
<protein>
    <recommendedName>
        <fullName evidence="3">tRNA threonylcarbamoyladenosine biosynthesis protein TsaE</fullName>
    </recommendedName>
    <alternativeName>
        <fullName evidence="10">t(6)A37 threonylcarbamoyladenosine biosynthesis protein TsaE</fullName>
    </alternativeName>
</protein>
<dbReference type="OrthoDB" id="9815896at2"/>
<evidence type="ECO:0000256" key="2">
    <source>
        <dbReference type="ARBA" id="ARBA00007599"/>
    </source>
</evidence>
<keyword evidence="8" id="KW-0067">ATP-binding</keyword>
<dbReference type="Pfam" id="PF02367">
    <property type="entry name" value="TsaE"/>
    <property type="match status" value="1"/>
</dbReference>
<dbReference type="NCBIfam" id="TIGR00150">
    <property type="entry name" value="T6A_YjeE"/>
    <property type="match status" value="1"/>
</dbReference>
<evidence type="ECO:0000256" key="10">
    <source>
        <dbReference type="ARBA" id="ARBA00032441"/>
    </source>
</evidence>
<accession>A0A430A0B5</accession>
<name>A0A430A0B5_9ENTE</name>
<dbReference type="GO" id="GO:0016740">
    <property type="term" value="F:transferase activity"/>
    <property type="evidence" value="ECO:0007669"/>
    <property type="project" value="UniProtKB-KW"/>
</dbReference>
<gene>
    <name evidence="11" type="ORF">CBF37_03380</name>
</gene>
<keyword evidence="9" id="KW-0460">Magnesium</keyword>
<dbReference type="AlphaFoldDB" id="A0A430A0B5"/>
<dbReference type="Proteomes" id="UP000287857">
    <property type="component" value="Unassembled WGS sequence"/>
</dbReference>
<dbReference type="GO" id="GO:0005524">
    <property type="term" value="F:ATP binding"/>
    <property type="evidence" value="ECO:0007669"/>
    <property type="project" value="UniProtKB-KW"/>
</dbReference>
<organism evidence="11 12">
    <name type="scientific">Vagococcus vulneris</name>
    <dbReference type="NCBI Taxonomy" id="1977869"/>
    <lineage>
        <taxon>Bacteria</taxon>
        <taxon>Bacillati</taxon>
        <taxon>Bacillota</taxon>
        <taxon>Bacilli</taxon>
        <taxon>Lactobacillales</taxon>
        <taxon>Enterococcaceae</taxon>
        <taxon>Vagococcus</taxon>
    </lineage>
</organism>
<dbReference type="GO" id="GO:0046872">
    <property type="term" value="F:metal ion binding"/>
    <property type="evidence" value="ECO:0007669"/>
    <property type="project" value="UniProtKB-KW"/>
</dbReference>
<dbReference type="Gene3D" id="3.40.50.300">
    <property type="entry name" value="P-loop containing nucleotide triphosphate hydrolases"/>
    <property type="match status" value="1"/>
</dbReference>
<comment type="subcellular location">
    <subcellularLocation>
        <location evidence="1">Cytoplasm</location>
    </subcellularLocation>
</comment>
<reference evidence="11 12" key="1">
    <citation type="submission" date="2017-05" db="EMBL/GenBank/DDBJ databases">
        <title>Vagococcus spp. assemblies.</title>
        <authorList>
            <person name="Gulvik C.A."/>
        </authorList>
    </citation>
    <scope>NUCLEOTIDE SEQUENCE [LARGE SCALE GENOMIC DNA]</scope>
    <source>
        <strain evidence="11 12">SS1995</strain>
    </source>
</reference>
<dbReference type="PANTHER" id="PTHR33540:SF2">
    <property type="entry name" value="TRNA THREONYLCARBAMOYLADENOSINE BIOSYNTHESIS PROTEIN TSAE"/>
    <property type="match status" value="1"/>
</dbReference>
<dbReference type="InterPro" id="IPR027417">
    <property type="entry name" value="P-loop_NTPase"/>
</dbReference>
<dbReference type="RefSeq" id="WP_125983314.1">
    <property type="nucleotide sequence ID" value="NZ_NGJS01000003.1"/>
</dbReference>
<dbReference type="SUPFAM" id="SSF52540">
    <property type="entry name" value="P-loop containing nucleoside triphosphate hydrolases"/>
    <property type="match status" value="1"/>
</dbReference>
<evidence type="ECO:0000313" key="11">
    <source>
        <dbReference type="EMBL" id="RST99779.1"/>
    </source>
</evidence>
<dbReference type="GO" id="GO:0005737">
    <property type="term" value="C:cytoplasm"/>
    <property type="evidence" value="ECO:0007669"/>
    <property type="project" value="UniProtKB-SubCell"/>
</dbReference>
<evidence type="ECO:0000256" key="5">
    <source>
        <dbReference type="ARBA" id="ARBA00022694"/>
    </source>
</evidence>
<evidence type="ECO:0000256" key="3">
    <source>
        <dbReference type="ARBA" id="ARBA00019010"/>
    </source>
</evidence>